<proteinExistence type="predicted"/>
<dbReference type="RefSeq" id="WP_012522635.1">
    <property type="nucleotide sequence ID" value="NC_011144.1"/>
</dbReference>
<reference evidence="2 3" key="1">
    <citation type="journal article" date="2008" name="BMC Genomics">
        <title>Complete genome of Phenylobacterium zucineum - a novel facultative intracellular bacterium isolated from human erythroleukemia cell line K562.</title>
        <authorList>
            <person name="Luo Y."/>
            <person name="Xu X."/>
            <person name="Ding Z."/>
            <person name="Liu Z."/>
            <person name="Zhang B."/>
            <person name="Yan Z."/>
            <person name="Sun J."/>
            <person name="Hu S."/>
            <person name="Hu X."/>
        </authorList>
    </citation>
    <scope>NUCLEOTIDE SEQUENCE [LARGE SCALE GENOMIC DNA]</scope>
    <source>
        <strain evidence="2 3">HLK1</strain>
    </source>
</reference>
<evidence type="ECO:0000313" key="2">
    <source>
        <dbReference type="EMBL" id="ACG78493.1"/>
    </source>
</evidence>
<dbReference type="Pfam" id="PF06210">
    <property type="entry name" value="DUF1003"/>
    <property type="match status" value="1"/>
</dbReference>
<keyword evidence="1" id="KW-0472">Membrane</keyword>
<dbReference type="KEGG" id="pzu:PHZ_c2082"/>
<keyword evidence="1" id="KW-0812">Transmembrane</keyword>
<dbReference type="HOGENOM" id="CLU_103350_1_0_5"/>
<dbReference type="AlphaFoldDB" id="B4RE60"/>
<feature type="transmembrane region" description="Helical" evidence="1">
    <location>
        <begin position="89"/>
        <end position="109"/>
    </location>
</feature>
<gene>
    <name evidence="2" type="ordered locus">PHZ_c2082</name>
</gene>
<keyword evidence="1" id="KW-1133">Transmembrane helix</keyword>
<dbReference type="OrthoDB" id="9795736at2"/>
<keyword evidence="3" id="KW-1185">Reference proteome</keyword>
<evidence type="ECO:0000256" key="1">
    <source>
        <dbReference type="SAM" id="Phobius"/>
    </source>
</evidence>
<accession>B4RE60</accession>
<evidence type="ECO:0008006" key="4">
    <source>
        <dbReference type="Google" id="ProtNLM"/>
    </source>
</evidence>
<sequence>MSRPANEKLTYPPPAAEDMGLVLRRNIEAMRAQRAREEAQAGIGERIAERITAFTGSLTFVCLHVALVSAWVAVNLGFVPGVERFDPTFVILATVASVEAIFLSTFVLISQNRNAAIGEKRAALDLQINLLAEYEITQLVKMTTALAEKAGVEVERPKIDEISREVAPEAVLEELAQDEREPP</sequence>
<organism evidence="2 3">
    <name type="scientific">Phenylobacterium zucineum (strain HLK1)</name>
    <dbReference type="NCBI Taxonomy" id="450851"/>
    <lineage>
        <taxon>Bacteria</taxon>
        <taxon>Pseudomonadati</taxon>
        <taxon>Pseudomonadota</taxon>
        <taxon>Alphaproteobacteria</taxon>
        <taxon>Caulobacterales</taxon>
        <taxon>Caulobacteraceae</taxon>
        <taxon>Phenylobacterium</taxon>
    </lineage>
</organism>
<protein>
    <recommendedName>
        <fullName evidence="4">DUF1003 domain-containing protein</fullName>
    </recommendedName>
</protein>
<dbReference type="EMBL" id="CP000747">
    <property type="protein sequence ID" value="ACG78493.1"/>
    <property type="molecule type" value="Genomic_DNA"/>
</dbReference>
<evidence type="ECO:0000313" key="3">
    <source>
        <dbReference type="Proteomes" id="UP000001868"/>
    </source>
</evidence>
<feature type="transmembrane region" description="Helical" evidence="1">
    <location>
        <begin position="51"/>
        <end position="74"/>
    </location>
</feature>
<dbReference type="Proteomes" id="UP000001868">
    <property type="component" value="Chromosome"/>
</dbReference>
<name>B4RE60_PHEZH</name>
<dbReference type="InterPro" id="IPR010406">
    <property type="entry name" value="DUF1003"/>
</dbReference>
<dbReference type="eggNOG" id="COG4420">
    <property type="taxonomic scope" value="Bacteria"/>
</dbReference>
<dbReference type="STRING" id="450851.PHZ_c2082"/>